<name>A0A7S0S598_9CHLO</name>
<protein>
    <submittedName>
        <fullName evidence="1">Uncharacterized protein</fullName>
    </submittedName>
</protein>
<reference evidence="1" key="1">
    <citation type="submission" date="2021-01" db="EMBL/GenBank/DDBJ databases">
        <authorList>
            <person name="Corre E."/>
            <person name="Pelletier E."/>
            <person name="Niang G."/>
            <person name="Scheremetjew M."/>
            <person name="Finn R."/>
            <person name="Kale V."/>
            <person name="Holt S."/>
            <person name="Cochrane G."/>
            <person name="Meng A."/>
            <person name="Brown T."/>
            <person name="Cohen L."/>
        </authorList>
    </citation>
    <scope>NUCLEOTIDE SEQUENCE</scope>
    <source>
        <strain evidence="1">SAG 11-49</strain>
    </source>
</reference>
<sequence>MEAVPEISAPAWAALMEVTRLRRGQLVALGVEEEDAVRLVTHRYTTAAKLRAASREGLAAAGFYHSSIDVILRLIAHAPPNTALGAAASTEDSAVGMLIPTKQHQQHQNCVTLRQRPVRSRAAVHD</sequence>
<dbReference type="AlphaFoldDB" id="A0A7S0S598"/>
<proteinExistence type="predicted"/>
<organism evidence="1">
    <name type="scientific">Chlamydomonas leiostraca</name>
    <dbReference type="NCBI Taxonomy" id="1034604"/>
    <lineage>
        <taxon>Eukaryota</taxon>
        <taxon>Viridiplantae</taxon>
        <taxon>Chlorophyta</taxon>
        <taxon>core chlorophytes</taxon>
        <taxon>Chlorophyceae</taxon>
        <taxon>CS clade</taxon>
        <taxon>Chlamydomonadales</taxon>
        <taxon>Chlamydomonadaceae</taxon>
        <taxon>Chlamydomonas</taxon>
    </lineage>
</organism>
<accession>A0A7S0S598</accession>
<dbReference type="EMBL" id="HBFB01035640">
    <property type="protein sequence ID" value="CAD8695840.1"/>
    <property type="molecule type" value="Transcribed_RNA"/>
</dbReference>
<evidence type="ECO:0000313" key="1">
    <source>
        <dbReference type="EMBL" id="CAD8695840.1"/>
    </source>
</evidence>
<gene>
    <name evidence="1" type="ORF">CLEI1391_LOCUS20026</name>
</gene>